<evidence type="ECO:0000313" key="2">
    <source>
        <dbReference type="Proteomes" id="UP000027093"/>
    </source>
</evidence>
<organism evidence="1 2">
    <name type="scientific">Nitrososphaera viennensis EN76</name>
    <dbReference type="NCBI Taxonomy" id="926571"/>
    <lineage>
        <taxon>Archaea</taxon>
        <taxon>Nitrososphaerota</taxon>
        <taxon>Nitrososphaeria</taxon>
        <taxon>Nitrososphaerales</taxon>
        <taxon>Nitrososphaeraceae</taxon>
        <taxon>Nitrososphaera</taxon>
    </lineage>
</organism>
<dbReference type="OrthoDB" id="11056at2157"/>
<proteinExistence type="predicted"/>
<dbReference type="Proteomes" id="UP000027093">
    <property type="component" value="Chromosome"/>
</dbReference>
<dbReference type="HOGENOM" id="CLU_2613767_0_0_2"/>
<evidence type="ECO:0000313" key="1">
    <source>
        <dbReference type="EMBL" id="AIC16726.1"/>
    </source>
</evidence>
<dbReference type="KEGG" id="nvn:NVIE_2519"/>
<protein>
    <submittedName>
        <fullName evidence="1">Uncharacterized protein</fullName>
    </submittedName>
</protein>
<dbReference type="AlphaFoldDB" id="A0A060HTC6"/>
<gene>
    <name evidence="1" type="ORF">NVIE_2519</name>
</gene>
<keyword evidence="2" id="KW-1185">Reference proteome</keyword>
<name>A0A060HTC6_9ARCH</name>
<sequence length="78" mass="8600">MDNGATMSFLRRGKEAIRLGKDARPTLSKLITRSGDIQMSSVRELAKLKGDLKSEQRPGGDIIPVFAFNGPRTRREGV</sequence>
<dbReference type="EMBL" id="CP007536">
    <property type="protein sequence ID" value="AIC16726.1"/>
    <property type="molecule type" value="Genomic_DNA"/>
</dbReference>
<dbReference type="STRING" id="926571.NVIE_2519"/>
<reference evidence="1 2" key="1">
    <citation type="journal article" date="2014" name="Int. J. Syst. Evol. Microbiol.">
        <title>Nitrososphaera viennensis gen. nov., sp. nov., an aerobic and mesophilic, ammonia-oxidizing archaeon from soil and a member of the archaeal phylum Thaumarchaeota.</title>
        <authorList>
            <person name="Stieglmeier M."/>
            <person name="Klingl A."/>
            <person name="Alves R.J."/>
            <person name="Rittmann S.K."/>
            <person name="Melcher M."/>
            <person name="Leisch N."/>
            <person name="Schleper C."/>
        </authorList>
    </citation>
    <scope>NUCLEOTIDE SEQUENCE [LARGE SCALE GENOMIC DNA]</scope>
    <source>
        <strain evidence="1">EN76</strain>
    </source>
</reference>
<accession>A0A060HTC6</accession>